<keyword evidence="5" id="KW-1185">Reference proteome</keyword>
<dbReference type="Pfam" id="PF07859">
    <property type="entry name" value="Abhydrolase_3"/>
    <property type="match status" value="1"/>
</dbReference>
<dbReference type="SUPFAM" id="SSF53474">
    <property type="entry name" value="alpha/beta-Hydrolases"/>
    <property type="match status" value="1"/>
</dbReference>
<sequence length="886" mass="96696">MPAYGTTSVAFAAGPTIVSTFLSHVVTWPTRRRPRNAESSSVPPTSLETLPGNQLRYDEGLNVVRRFLEFASHHGVEQVQGYTAQPVPVPRWVRRKEATIPEALIADAADILARHLESYGPDGSGLKLVGGGKWWQVRGRELEGEWVEMRKDYERRKEAKRMKRRSWMGALRGRSGAVKDDSGGEVVGDRVILYIHGGAFFFSSLDMHRYQIQRHARKAGARAFVPNYRLSPQYPFPCGLHDSIAAYLYLIDPPPGHHAPIAPENIIFMGDSAGGGMLLSLLVVIREMGLPMPAAASLMSPWVDLTHSMPSIMEWDGGDYIPTVGFHYQPSDVWPPIPGDGIKVDLDGREVTVDDQIQLYCPNTLLTHPLVSPINNGSLGGLCPLYISAGGAEVLRDEIIYVAHKASHPTQYAPAEATLAEYPNEAALVDKYPPTYVELQVFEGACHVATTLAWTRSAKHIFRGTANFNIWAFKDAAQSRSAPAAPSRANSMPCAPPGMGLSMGSQGTTTSPPEPSPLDSTASEPIWAVWRRKRSVEIPSNGTRTPRKPSPSEGYPRPLASEPTALSMSRGNSTDGEEAAPSSSDEEPTTPSGRHFKHVGHLVVEHILVRGSRPAWFDSHMVAERVSMHGRITPMEKTGIPALDPALRPHIGRVTGAGPIRTWLKKRADWDKRYAKELKHNRAVRLADRAEAEKQGFLTRDLGGDRPPLGALAGLANPELAKRVGKSVDAPTHRESKAVALWAHLAEGPDIDAVKRERKSSEDRASMEKKSEEGRSPAQRVSVALARKSVDMGRKSVDMGRKSVDMGRKSVDMGRKSVDHGRKSPVPSSQSVDEQSVGGRKSNKVLQNSLPAEHGEPTEGKTEDVSEKLEGSAIGGVEAKLERLDA</sequence>
<dbReference type="InterPro" id="IPR029058">
    <property type="entry name" value="AB_hydrolase_fold"/>
</dbReference>
<feature type="region of interest" description="Disordered" evidence="2">
    <location>
        <begin position="537"/>
        <end position="595"/>
    </location>
</feature>
<evidence type="ECO:0000313" key="5">
    <source>
        <dbReference type="Proteomes" id="UP001222932"/>
    </source>
</evidence>
<feature type="region of interest" description="Disordered" evidence="2">
    <location>
        <begin position="482"/>
        <end position="524"/>
    </location>
</feature>
<comment type="caution">
    <text evidence="4">The sequence shown here is derived from an EMBL/GenBank/DDBJ whole genome shotgun (WGS) entry which is preliminary data.</text>
</comment>
<feature type="compositionally biased region" description="Basic and acidic residues" evidence="2">
    <location>
        <begin position="853"/>
        <end position="870"/>
    </location>
</feature>
<feature type="compositionally biased region" description="Basic and acidic residues" evidence="2">
    <location>
        <begin position="788"/>
        <end position="822"/>
    </location>
</feature>
<evidence type="ECO:0000313" key="4">
    <source>
        <dbReference type="EMBL" id="GMK53465.1"/>
    </source>
</evidence>
<feature type="domain" description="Alpha/beta hydrolase fold-3" evidence="3">
    <location>
        <begin position="192"/>
        <end position="312"/>
    </location>
</feature>
<proteinExistence type="predicted"/>
<organism evidence="4 5">
    <name type="scientific">Cutaneotrichosporon spelunceum</name>
    <dbReference type="NCBI Taxonomy" id="1672016"/>
    <lineage>
        <taxon>Eukaryota</taxon>
        <taxon>Fungi</taxon>
        <taxon>Dikarya</taxon>
        <taxon>Basidiomycota</taxon>
        <taxon>Agaricomycotina</taxon>
        <taxon>Tremellomycetes</taxon>
        <taxon>Trichosporonales</taxon>
        <taxon>Trichosporonaceae</taxon>
        <taxon>Cutaneotrichosporon</taxon>
    </lineage>
</organism>
<feature type="region of interest" description="Disordered" evidence="2">
    <location>
        <begin position="32"/>
        <end position="51"/>
    </location>
</feature>
<dbReference type="AlphaFoldDB" id="A0AAD3Y764"/>
<dbReference type="PANTHER" id="PTHR48081">
    <property type="entry name" value="AB HYDROLASE SUPERFAMILY PROTEIN C4A8.06C"/>
    <property type="match status" value="1"/>
</dbReference>
<dbReference type="GO" id="GO:0016787">
    <property type="term" value="F:hydrolase activity"/>
    <property type="evidence" value="ECO:0007669"/>
    <property type="project" value="UniProtKB-KW"/>
</dbReference>
<evidence type="ECO:0000256" key="2">
    <source>
        <dbReference type="SAM" id="MobiDB-lite"/>
    </source>
</evidence>
<reference evidence="4" key="1">
    <citation type="journal article" date="2023" name="BMC Genomics">
        <title>Chromosome-level genome assemblies of Cutaneotrichosporon spp. (Trichosporonales, Basidiomycota) reveal imbalanced evolution between nucleotide sequences and chromosome synteny.</title>
        <authorList>
            <person name="Kobayashi Y."/>
            <person name="Kayamori A."/>
            <person name="Aoki K."/>
            <person name="Shiwa Y."/>
            <person name="Matsutani M."/>
            <person name="Fujita N."/>
            <person name="Sugita T."/>
            <person name="Iwasaki W."/>
            <person name="Tanaka N."/>
            <person name="Takashima M."/>
        </authorList>
    </citation>
    <scope>NUCLEOTIDE SEQUENCE</scope>
    <source>
        <strain evidence="4">HIS016</strain>
    </source>
</reference>
<evidence type="ECO:0000256" key="1">
    <source>
        <dbReference type="ARBA" id="ARBA00022801"/>
    </source>
</evidence>
<feature type="compositionally biased region" description="Polar residues" evidence="2">
    <location>
        <begin position="37"/>
        <end position="51"/>
    </location>
</feature>
<gene>
    <name evidence="4" type="ORF">CspeluHIS016_0100510</name>
</gene>
<dbReference type="Proteomes" id="UP001222932">
    <property type="component" value="Unassembled WGS sequence"/>
</dbReference>
<reference evidence="4" key="2">
    <citation type="submission" date="2023-06" db="EMBL/GenBank/DDBJ databases">
        <authorList>
            <person name="Kobayashi Y."/>
            <person name="Kayamori A."/>
            <person name="Aoki K."/>
            <person name="Shiwa Y."/>
            <person name="Fujita N."/>
            <person name="Sugita T."/>
            <person name="Iwasaki W."/>
            <person name="Tanaka N."/>
            <person name="Takashima M."/>
        </authorList>
    </citation>
    <scope>NUCLEOTIDE SEQUENCE</scope>
    <source>
        <strain evidence="4">HIS016</strain>
    </source>
</reference>
<dbReference type="Gene3D" id="3.40.50.1820">
    <property type="entry name" value="alpha/beta hydrolase"/>
    <property type="match status" value="1"/>
</dbReference>
<accession>A0AAD3Y764</accession>
<feature type="compositionally biased region" description="Basic and acidic residues" evidence="2">
    <location>
        <begin position="753"/>
        <end position="775"/>
    </location>
</feature>
<keyword evidence="1" id="KW-0378">Hydrolase</keyword>
<protein>
    <recommendedName>
        <fullName evidence="3">Alpha/beta hydrolase fold-3 domain-containing protein</fullName>
    </recommendedName>
</protein>
<dbReference type="InterPro" id="IPR050300">
    <property type="entry name" value="GDXG_lipolytic_enzyme"/>
</dbReference>
<name>A0AAD3Y764_9TREE</name>
<feature type="compositionally biased region" description="Polar residues" evidence="2">
    <location>
        <begin position="564"/>
        <end position="574"/>
    </location>
</feature>
<feature type="region of interest" description="Disordered" evidence="2">
    <location>
        <begin position="753"/>
        <end position="873"/>
    </location>
</feature>
<dbReference type="InterPro" id="IPR013094">
    <property type="entry name" value="AB_hydrolase_3"/>
</dbReference>
<dbReference type="PANTHER" id="PTHR48081:SF19">
    <property type="entry name" value="AB HYDROLASE SUPERFAMILY PROTEIN C4A8.06C"/>
    <property type="match status" value="1"/>
</dbReference>
<dbReference type="EMBL" id="BTCM01000001">
    <property type="protein sequence ID" value="GMK53465.1"/>
    <property type="molecule type" value="Genomic_DNA"/>
</dbReference>
<evidence type="ECO:0000259" key="3">
    <source>
        <dbReference type="Pfam" id="PF07859"/>
    </source>
</evidence>